<sequence length="45" mass="5126">MVSGLNPSALTPNYYTLQSRGCLNGVFTQNLDNISFFTVRDPMRW</sequence>
<dbReference type="EMBL" id="ABOX02000008">
    <property type="protein sequence ID" value="EEF61711.1"/>
    <property type="molecule type" value="Genomic_DNA"/>
</dbReference>
<keyword evidence="2" id="KW-1185">Reference proteome</keyword>
<evidence type="ECO:0000313" key="2">
    <source>
        <dbReference type="Proteomes" id="UP000003688"/>
    </source>
</evidence>
<proteinExistence type="predicted"/>
<reference evidence="1 2" key="1">
    <citation type="journal article" date="2011" name="J. Bacteriol.">
        <title>Genome sequence of 'Pedosphaera parvula' Ellin514, an aerobic Verrucomicrobial isolate from pasture soil.</title>
        <authorList>
            <person name="Kant R."/>
            <person name="van Passel M.W."/>
            <person name="Sangwan P."/>
            <person name="Palva A."/>
            <person name="Lucas S."/>
            <person name="Copeland A."/>
            <person name="Lapidus A."/>
            <person name="Glavina Del Rio T."/>
            <person name="Dalin E."/>
            <person name="Tice H."/>
            <person name="Bruce D."/>
            <person name="Goodwin L."/>
            <person name="Pitluck S."/>
            <person name="Chertkov O."/>
            <person name="Larimer F.W."/>
            <person name="Land M.L."/>
            <person name="Hauser L."/>
            <person name="Brettin T.S."/>
            <person name="Detter J.C."/>
            <person name="Han S."/>
            <person name="de Vos W.M."/>
            <person name="Janssen P.H."/>
            <person name="Smidt H."/>
        </authorList>
    </citation>
    <scope>NUCLEOTIDE SEQUENCE [LARGE SCALE GENOMIC DNA]</scope>
    <source>
        <strain evidence="1 2">Ellin514</strain>
    </source>
</reference>
<name>B9XEJ7_PEDPL</name>
<accession>B9XEJ7</accession>
<evidence type="ECO:0000313" key="1">
    <source>
        <dbReference type="EMBL" id="EEF61711.1"/>
    </source>
</evidence>
<dbReference type="STRING" id="320771.Cflav_PD4751"/>
<organism evidence="1 2">
    <name type="scientific">Pedosphaera parvula (strain Ellin514)</name>
    <dbReference type="NCBI Taxonomy" id="320771"/>
    <lineage>
        <taxon>Bacteria</taxon>
        <taxon>Pseudomonadati</taxon>
        <taxon>Verrucomicrobiota</taxon>
        <taxon>Pedosphaerae</taxon>
        <taxon>Pedosphaerales</taxon>
        <taxon>Pedosphaeraceae</taxon>
        <taxon>Pedosphaera</taxon>
    </lineage>
</organism>
<gene>
    <name evidence="1" type="ORF">Cflav_PD4751</name>
</gene>
<protein>
    <submittedName>
        <fullName evidence="1">Uncharacterized protein</fullName>
    </submittedName>
</protein>
<dbReference type="Proteomes" id="UP000003688">
    <property type="component" value="Unassembled WGS sequence"/>
</dbReference>
<comment type="caution">
    <text evidence="1">The sequence shown here is derived from an EMBL/GenBank/DDBJ whole genome shotgun (WGS) entry which is preliminary data.</text>
</comment>
<dbReference type="AlphaFoldDB" id="B9XEJ7"/>